<dbReference type="HAMAP" id="MF_00547">
    <property type="entry name" value="Ribosomal_eL37"/>
    <property type="match status" value="1"/>
</dbReference>
<sequence length="424" mass="46775">MSEDREGVVPDGLQTAFNAAKDAKLLTIHGIDGVGCGWLTIRLLGDWLRHCTINPETGKSDIGIVIYSFKHNFSYYADHLAPFDIDLAWHLEQGHIHFVGNQFLPLVTDHNTTPPTPPSLTFDASLEVVQDLAHEMREKFERTVLLLDNPEMGMMLSSDDDDVRVAKWLLAIDSATYLYHNAMVSMVVEFAHPIHFPVTDSTADATASAVCSLNLNSQMAVTVRPSDGLTGTGKDGRVSIVYRMGYEVDLGGDEGGPTDEDHNATVGSSSNVKIEILGRPFRQSIKMNGDTDDDKDDDDASSPGEYVTDTITEHFANGTLHMPTTEPTSDNEREDTGTSSFGKRHNKTHTLCRRCGRRSMHVQKHECSTCGYPAAKVRKYNWSEKAKRRKTTGTGRTRFLSGVARRFKNGFRVGAPAASRAVRA</sequence>
<evidence type="ECO:0000256" key="7">
    <source>
        <dbReference type="ARBA" id="ARBA00022980"/>
    </source>
</evidence>
<evidence type="ECO:0000313" key="10">
    <source>
        <dbReference type="EMBL" id="KIH87572.1"/>
    </source>
</evidence>
<name>A0A0C2IRD3_9PEZI</name>
<proteinExistence type="inferred from homology"/>
<dbReference type="FunFam" id="2.20.25.30:FF:000001">
    <property type="entry name" value="Ribosomal protein L37"/>
    <property type="match status" value="1"/>
</dbReference>
<evidence type="ECO:0000256" key="4">
    <source>
        <dbReference type="ARBA" id="ARBA00022771"/>
    </source>
</evidence>
<dbReference type="VEuPathDB" id="FungiDB:SPBR_04672"/>
<dbReference type="PANTHER" id="PTHR10768">
    <property type="entry name" value="60S RIBOSOMAL PROTEIN L37"/>
    <property type="match status" value="1"/>
</dbReference>
<dbReference type="PROSITE" id="PS01077">
    <property type="entry name" value="RIBOSOMAL_L37E"/>
    <property type="match status" value="1"/>
</dbReference>
<dbReference type="Gene3D" id="3.40.50.300">
    <property type="entry name" value="P-loop containing nucleotide triphosphate hydrolases"/>
    <property type="match status" value="1"/>
</dbReference>
<keyword evidence="2" id="KW-0479">Metal-binding</keyword>
<evidence type="ECO:0000256" key="1">
    <source>
        <dbReference type="ARBA" id="ARBA00009805"/>
    </source>
</evidence>
<feature type="compositionally biased region" description="Acidic residues" evidence="9">
    <location>
        <begin position="290"/>
        <end position="300"/>
    </location>
</feature>
<evidence type="ECO:0000256" key="5">
    <source>
        <dbReference type="ARBA" id="ARBA00022833"/>
    </source>
</evidence>
<dbReference type="GeneID" id="63677870"/>
<reference evidence="10 11" key="1">
    <citation type="journal article" date="2014" name="BMC Genomics">
        <title>Comparative genomics of the major fungal agents of human and animal Sporotrichosis: Sporothrix schenckii and Sporothrix brasiliensis.</title>
        <authorList>
            <person name="Teixeira M.M."/>
            <person name="de Almeida L.G."/>
            <person name="Kubitschek-Barreira P."/>
            <person name="Alves F.L."/>
            <person name="Kioshima E.S."/>
            <person name="Abadio A.K."/>
            <person name="Fernandes L."/>
            <person name="Derengowski L.S."/>
            <person name="Ferreira K.S."/>
            <person name="Souza R.C."/>
            <person name="Ruiz J.C."/>
            <person name="de Andrade N.C."/>
            <person name="Paes H.C."/>
            <person name="Nicola A.M."/>
            <person name="Albuquerque P."/>
            <person name="Gerber A.L."/>
            <person name="Martins V.P."/>
            <person name="Peconick L.D."/>
            <person name="Neto A.V."/>
            <person name="Chaucanez C.B."/>
            <person name="Silva P.A."/>
            <person name="Cunha O.L."/>
            <person name="de Oliveira F.F."/>
            <person name="dos Santos T.C."/>
            <person name="Barros A.L."/>
            <person name="Soares M.A."/>
            <person name="de Oliveira L.M."/>
            <person name="Marini M.M."/>
            <person name="Villalobos-Duno H."/>
            <person name="Cunha M.M."/>
            <person name="de Hoog S."/>
            <person name="da Silveira J.F."/>
            <person name="Henrissat B."/>
            <person name="Nino-Vega G.A."/>
            <person name="Cisalpino P.S."/>
            <person name="Mora-Montes H.M."/>
            <person name="Almeida S.R."/>
            <person name="Stajich J.E."/>
            <person name="Lopes-Bezerra L.M."/>
            <person name="Vasconcelos A.T."/>
            <person name="Felipe M.S."/>
        </authorList>
    </citation>
    <scope>NUCLEOTIDE SEQUENCE [LARGE SCALE GENOMIC DNA]</scope>
    <source>
        <strain evidence="10 11">5110</strain>
    </source>
</reference>
<dbReference type="EMBL" id="AWTV01000010">
    <property type="protein sequence ID" value="KIH87572.1"/>
    <property type="molecule type" value="Genomic_DNA"/>
</dbReference>
<keyword evidence="4" id="KW-0863">Zinc-finger</keyword>
<accession>A0A0C2IRD3</accession>
<dbReference type="GO" id="GO:0006412">
    <property type="term" value="P:translation"/>
    <property type="evidence" value="ECO:0007669"/>
    <property type="project" value="InterPro"/>
</dbReference>
<comment type="similarity">
    <text evidence="1">Belongs to the eukaryotic ribosomal protein eL37 family.</text>
</comment>
<comment type="caution">
    <text evidence="10">The sequence shown here is derived from an EMBL/GenBank/DDBJ whole genome shotgun (WGS) entry which is preliminary data.</text>
</comment>
<keyword evidence="6" id="KW-0694">RNA-binding</keyword>
<dbReference type="InterPro" id="IPR011331">
    <property type="entry name" value="Ribosomal_eL37/eL43"/>
</dbReference>
<dbReference type="GO" id="GO:0003735">
    <property type="term" value="F:structural constituent of ribosome"/>
    <property type="evidence" value="ECO:0007669"/>
    <property type="project" value="InterPro"/>
</dbReference>
<dbReference type="GO" id="GO:0019843">
    <property type="term" value="F:rRNA binding"/>
    <property type="evidence" value="ECO:0007669"/>
    <property type="project" value="UniProtKB-KW"/>
</dbReference>
<dbReference type="OrthoDB" id="5204954at2759"/>
<dbReference type="Gene3D" id="2.20.25.30">
    <property type="match status" value="1"/>
</dbReference>
<evidence type="ECO:0000256" key="8">
    <source>
        <dbReference type="ARBA" id="ARBA00023274"/>
    </source>
</evidence>
<dbReference type="InterPro" id="IPR027417">
    <property type="entry name" value="P-loop_NTPase"/>
</dbReference>
<dbReference type="HOGENOM" id="CLU_647541_0_0_1"/>
<dbReference type="GO" id="GO:0030684">
    <property type="term" value="C:preribosome"/>
    <property type="evidence" value="ECO:0007669"/>
    <property type="project" value="UniProtKB-ARBA"/>
</dbReference>
<evidence type="ECO:0000256" key="2">
    <source>
        <dbReference type="ARBA" id="ARBA00022723"/>
    </source>
</evidence>
<dbReference type="InterPro" id="IPR011332">
    <property type="entry name" value="Ribosomal_zn-bd"/>
</dbReference>
<keyword evidence="7" id="KW-0689">Ribosomal protein</keyword>
<keyword evidence="3" id="KW-0699">rRNA-binding</keyword>
<evidence type="ECO:0000256" key="6">
    <source>
        <dbReference type="ARBA" id="ARBA00022884"/>
    </source>
</evidence>
<dbReference type="SUPFAM" id="SSF57829">
    <property type="entry name" value="Zn-binding ribosomal proteins"/>
    <property type="match status" value="1"/>
</dbReference>
<gene>
    <name evidence="10" type="ORF">SPBR_04672</name>
</gene>
<organism evidence="10 11">
    <name type="scientific">Sporothrix brasiliensis 5110</name>
    <dbReference type="NCBI Taxonomy" id="1398154"/>
    <lineage>
        <taxon>Eukaryota</taxon>
        <taxon>Fungi</taxon>
        <taxon>Dikarya</taxon>
        <taxon>Ascomycota</taxon>
        <taxon>Pezizomycotina</taxon>
        <taxon>Sordariomycetes</taxon>
        <taxon>Sordariomycetidae</taxon>
        <taxon>Ophiostomatales</taxon>
        <taxon>Ophiostomataceae</taxon>
        <taxon>Sporothrix</taxon>
    </lineage>
</organism>
<keyword evidence="5" id="KW-0862">Zinc</keyword>
<keyword evidence="8" id="KW-0687">Ribonucleoprotein</keyword>
<dbReference type="PANTHER" id="PTHR10768:SF0">
    <property type="entry name" value="RIBOSOMAL PROTEIN L37"/>
    <property type="match status" value="1"/>
</dbReference>
<evidence type="ECO:0000256" key="3">
    <source>
        <dbReference type="ARBA" id="ARBA00022730"/>
    </source>
</evidence>
<evidence type="ECO:0000256" key="9">
    <source>
        <dbReference type="SAM" id="MobiDB-lite"/>
    </source>
</evidence>
<evidence type="ECO:0000313" key="11">
    <source>
        <dbReference type="Proteomes" id="UP000031575"/>
    </source>
</evidence>
<evidence type="ECO:0008006" key="12">
    <source>
        <dbReference type="Google" id="ProtNLM"/>
    </source>
</evidence>
<keyword evidence="11" id="KW-1185">Reference proteome</keyword>
<dbReference type="GO" id="GO:0008270">
    <property type="term" value="F:zinc ion binding"/>
    <property type="evidence" value="ECO:0007669"/>
    <property type="project" value="UniProtKB-KW"/>
</dbReference>
<feature type="region of interest" description="Disordered" evidence="9">
    <location>
        <begin position="252"/>
        <end position="345"/>
    </location>
</feature>
<dbReference type="GO" id="GO:0022625">
    <property type="term" value="C:cytosolic large ribosomal subunit"/>
    <property type="evidence" value="ECO:0007669"/>
    <property type="project" value="TreeGrafter"/>
</dbReference>
<dbReference type="AlphaFoldDB" id="A0A0C2IRD3"/>
<dbReference type="InterPro" id="IPR018267">
    <property type="entry name" value="Ribosomal_eL37_CS"/>
</dbReference>
<dbReference type="Proteomes" id="UP000031575">
    <property type="component" value="Unassembled WGS sequence"/>
</dbReference>
<protein>
    <recommendedName>
        <fullName evidence="12">60S ribosomal protein L37</fullName>
    </recommendedName>
</protein>
<dbReference type="InterPro" id="IPR001569">
    <property type="entry name" value="Ribosomal_eL37"/>
</dbReference>
<dbReference type="Pfam" id="PF01907">
    <property type="entry name" value="Ribosomal_L37e"/>
    <property type="match status" value="1"/>
</dbReference>
<dbReference type="RefSeq" id="XP_040615582.1">
    <property type="nucleotide sequence ID" value="XM_040762949.1"/>
</dbReference>